<dbReference type="GO" id="GO:0046872">
    <property type="term" value="F:metal ion binding"/>
    <property type="evidence" value="ECO:0007669"/>
    <property type="project" value="UniProtKB-KW"/>
</dbReference>
<keyword evidence="2 3" id="KW-0408">Iron</keyword>
<sequence>MVSSSISTVDLSPFFNEEGNEHGKKEAIETITKACSEHGFFNIMNHGIPTDLMNKALQLSKTFFQYPPEEKLKLSPAPGDCQIPVGYNIQPDHSVDKNEYFLVFQPGSSMNVYPENLPELRSVMEDLYSRFVGIGSLLESIINDCLGLPPNFLKEYNNERDWDFMAAFHYLPATESEANGITEHEDGNCITFVFQDEVGGLEVRKDGEWIPVVPVEGQIVVNVADFIQVLSNKKFKSATHRVVRSKGRSRYSYGFFYNLHWDKWVEPLPQFTTEIGEPPKYKRFLVKEYQKMRMRNKLDPPARPEDEIGITYYAINT</sequence>
<dbReference type="InterPro" id="IPR005123">
    <property type="entry name" value="Oxoglu/Fe-dep_dioxygenase_dom"/>
</dbReference>
<dbReference type="InterPro" id="IPR044861">
    <property type="entry name" value="IPNS-like_FE2OG_OXY"/>
</dbReference>
<keyword evidence="1 3" id="KW-0479">Metal-binding</keyword>
<evidence type="ECO:0000313" key="5">
    <source>
        <dbReference type="EMBL" id="KAL3748431.1"/>
    </source>
</evidence>
<dbReference type="SUPFAM" id="SSF51197">
    <property type="entry name" value="Clavaminate synthase-like"/>
    <property type="match status" value="1"/>
</dbReference>
<dbReference type="GO" id="GO:0016491">
    <property type="term" value="F:oxidoreductase activity"/>
    <property type="evidence" value="ECO:0007669"/>
    <property type="project" value="UniProtKB-KW"/>
</dbReference>
<dbReference type="InterPro" id="IPR026992">
    <property type="entry name" value="DIOX_N"/>
</dbReference>
<dbReference type="PROSITE" id="PS51471">
    <property type="entry name" value="FE2OG_OXY"/>
    <property type="match status" value="1"/>
</dbReference>
<protein>
    <recommendedName>
        <fullName evidence="4">Fe2OG dioxygenase domain-containing protein</fullName>
    </recommendedName>
</protein>
<comment type="caution">
    <text evidence="5">The sequence shown here is derived from an EMBL/GenBank/DDBJ whole genome shotgun (WGS) entry which is preliminary data.</text>
</comment>
<name>A0ABD3LEX3_EUCGL</name>
<organism evidence="5 6">
    <name type="scientific">Eucalyptus globulus</name>
    <name type="common">Tasmanian blue gum</name>
    <dbReference type="NCBI Taxonomy" id="34317"/>
    <lineage>
        <taxon>Eukaryota</taxon>
        <taxon>Viridiplantae</taxon>
        <taxon>Streptophyta</taxon>
        <taxon>Embryophyta</taxon>
        <taxon>Tracheophyta</taxon>
        <taxon>Spermatophyta</taxon>
        <taxon>Magnoliopsida</taxon>
        <taxon>eudicotyledons</taxon>
        <taxon>Gunneridae</taxon>
        <taxon>Pentapetalae</taxon>
        <taxon>rosids</taxon>
        <taxon>malvids</taxon>
        <taxon>Myrtales</taxon>
        <taxon>Myrtaceae</taxon>
        <taxon>Myrtoideae</taxon>
        <taxon>Eucalypteae</taxon>
        <taxon>Eucalyptus</taxon>
    </lineage>
</organism>
<dbReference type="InterPro" id="IPR027443">
    <property type="entry name" value="IPNS-like_sf"/>
</dbReference>
<keyword evidence="6" id="KW-1185">Reference proteome</keyword>
<comment type="similarity">
    <text evidence="3">Belongs to the iron/ascorbate-dependent oxidoreductase family.</text>
</comment>
<evidence type="ECO:0000256" key="3">
    <source>
        <dbReference type="RuleBase" id="RU003682"/>
    </source>
</evidence>
<dbReference type="Proteomes" id="UP001634007">
    <property type="component" value="Unassembled WGS sequence"/>
</dbReference>
<dbReference type="Gene3D" id="2.60.120.330">
    <property type="entry name" value="B-lactam Antibiotic, Isopenicillin N Synthase, Chain"/>
    <property type="match status" value="1"/>
</dbReference>
<reference evidence="5 6" key="1">
    <citation type="submission" date="2024-11" db="EMBL/GenBank/DDBJ databases">
        <title>Chromosome-level genome assembly of Eucalyptus globulus Labill. provides insights into its genome evolution.</title>
        <authorList>
            <person name="Li X."/>
        </authorList>
    </citation>
    <scope>NUCLEOTIDE SEQUENCE [LARGE SCALE GENOMIC DNA]</scope>
    <source>
        <strain evidence="5">CL2024</strain>
        <tissue evidence="5">Fresh tender leaves</tissue>
    </source>
</reference>
<dbReference type="Pfam" id="PF03171">
    <property type="entry name" value="2OG-FeII_Oxy"/>
    <property type="match status" value="1"/>
</dbReference>
<evidence type="ECO:0000256" key="2">
    <source>
        <dbReference type="ARBA" id="ARBA00023004"/>
    </source>
</evidence>
<feature type="domain" description="Fe2OG dioxygenase" evidence="4">
    <location>
        <begin position="161"/>
        <end position="259"/>
    </location>
</feature>
<accession>A0ABD3LEX3</accession>
<proteinExistence type="inferred from homology"/>
<evidence type="ECO:0000313" key="6">
    <source>
        <dbReference type="Proteomes" id="UP001634007"/>
    </source>
</evidence>
<dbReference type="Pfam" id="PF14226">
    <property type="entry name" value="DIOX_N"/>
    <property type="match status" value="1"/>
</dbReference>
<dbReference type="PANTHER" id="PTHR47990">
    <property type="entry name" value="2-OXOGLUTARATE (2OG) AND FE(II)-DEPENDENT OXYGENASE SUPERFAMILY PROTEIN-RELATED"/>
    <property type="match status" value="1"/>
</dbReference>
<evidence type="ECO:0000256" key="1">
    <source>
        <dbReference type="ARBA" id="ARBA00022723"/>
    </source>
</evidence>
<dbReference type="InterPro" id="IPR050231">
    <property type="entry name" value="Iron_ascorbate_oxido_reductase"/>
</dbReference>
<dbReference type="AlphaFoldDB" id="A0ABD3LEX3"/>
<keyword evidence="3" id="KW-0560">Oxidoreductase</keyword>
<evidence type="ECO:0000259" key="4">
    <source>
        <dbReference type="PROSITE" id="PS51471"/>
    </source>
</evidence>
<dbReference type="EMBL" id="JBJKBG010000002">
    <property type="protein sequence ID" value="KAL3748431.1"/>
    <property type="molecule type" value="Genomic_DNA"/>
</dbReference>
<gene>
    <name evidence="5" type="ORF">ACJRO7_009639</name>
</gene>